<name>A0A6V8SIC2_9CLOT</name>
<evidence type="ECO:0000313" key="2">
    <source>
        <dbReference type="EMBL" id="GFP76265.1"/>
    </source>
</evidence>
<dbReference type="GO" id="GO:0016747">
    <property type="term" value="F:acyltransferase activity, transferring groups other than amino-acyl groups"/>
    <property type="evidence" value="ECO:0007669"/>
    <property type="project" value="InterPro"/>
</dbReference>
<dbReference type="EMBL" id="BLZR01000001">
    <property type="protein sequence ID" value="GFP76265.1"/>
    <property type="molecule type" value="Genomic_DNA"/>
</dbReference>
<feature type="domain" description="N-acetyltransferase" evidence="1">
    <location>
        <begin position="119"/>
        <end position="257"/>
    </location>
</feature>
<reference evidence="2 3" key="1">
    <citation type="submission" date="2020-07" db="EMBL/GenBank/DDBJ databases">
        <title>A new beta-1,3-glucan-decomposing anaerobic bacterium isolated from anoxic soil subjected to biological soil disinfestation.</title>
        <authorList>
            <person name="Ueki A."/>
            <person name="Tonouchi A."/>
        </authorList>
    </citation>
    <scope>NUCLEOTIDE SEQUENCE [LARGE SCALE GENOMIC DNA]</scope>
    <source>
        <strain evidence="2 3">TW1</strain>
    </source>
</reference>
<keyword evidence="3" id="KW-1185">Reference proteome</keyword>
<dbReference type="SUPFAM" id="SSF55729">
    <property type="entry name" value="Acyl-CoA N-acyltransferases (Nat)"/>
    <property type="match status" value="1"/>
</dbReference>
<evidence type="ECO:0000313" key="3">
    <source>
        <dbReference type="Proteomes" id="UP000580568"/>
    </source>
</evidence>
<dbReference type="PROSITE" id="PS51186">
    <property type="entry name" value="GNAT"/>
    <property type="match status" value="1"/>
</dbReference>
<dbReference type="Gene3D" id="3.40.630.30">
    <property type="match status" value="1"/>
</dbReference>
<dbReference type="InterPro" id="IPR016181">
    <property type="entry name" value="Acyl_CoA_acyltransferase"/>
</dbReference>
<proteinExistence type="predicted"/>
<dbReference type="Pfam" id="PF00583">
    <property type="entry name" value="Acetyltransf_1"/>
    <property type="match status" value="1"/>
</dbReference>
<organism evidence="2 3">
    <name type="scientific">Clostridium fungisolvens</name>
    <dbReference type="NCBI Taxonomy" id="1604897"/>
    <lineage>
        <taxon>Bacteria</taxon>
        <taxon>Bacillati</taxon>
        <taxon>Bacillota</taxon>
        <taxon>Clostridia</taxon>
        <taxon>Eubacteriales</taxon>
        <taxon>Clostridiaceae</taxon>
        <taxon>Clostridium</taxon>
    </lineage>
</organism>
<dbReference type="InterPro" id="IPR000182">
    <property type="entry name" value="GNAT_dom"/>
</dbReference>
<evidence type="ECO:0000259" key="1">
    <source>
        <dbReference type="PROSITE" id="PS51186"/>
    </source>
</evidence>
<dbReference type="Proteomes" id="UP000580568">
    <property type="component" value="Unassembled WGS sequence"/>
</dbReference>
<accession>A0A6V8SIC2</accession>
<sequence>MNNKDIWKIAMEQSAIDLNCKVTDFMNKGSTVVTSKLNEGRKKCYTKPMFCGLAYYGEGLVASVDERIKEFMEGFVSRHSEYRCFDTPQLIVLNREFEKYGKCVCFIAEFFLPDLEKQVLINENIEVKIFSEDEVLALYEDDRFHMALGYNSDSDKKDVLAVVGYVNGKIAGVAGASNDCNKMWQIGIDVLPEYRRMGVASTLTKILTDEIIKLGKVPFYCTAWSNIASKGNAVKCGYKTAWVEMTAIDIEDAMKMIGE</sequence>
<comment type="caution">
    <text evidence="2">The sequence shown here is derived from an EMBL/GenBank/DDBJ whole genome shotgun (WGS) entry which is preliminary data.</text>
</comment>
<protein>
    <recommendedName>
        <fullName evidence="1">N-acetyltransferase domain-containing protein</fullName>
    </recommendedName>
</protein>
<dbReference type="RefSeq" id="WP_183277705.1">
    <property type="nucleotide sequence ID" value="NZ_BLZR01000001.1"/>
</dbReference>
<gene>
    <name evidence="2" type="ORF">bsdtw1_02366</name>
</gene>
<dbReference type="AlphaFoldDB" id="A0A6V8SIC2"/>
<dbReference type="CDD" id="cd04301">
    <property type="entry name" value="NAT_SF"/>
    <property type="match status" value="1"/>
</dbReference>